<feature type="domain" description="PPM-type phosphatase" evidence="2">
    <location>
        <begin position="281"/>
        <end position="575"/>
    </location>
</feature>
<dbReference type="AlphaFoldDB" id="E1ZSK6"/>
<dbReference type="EMBL" id="GL433867">
    <property type="protein sequence ID" value="EFN51169.1"/>
    <property type="molecule type" value="Genomic_DNA"/>
</dbReference>
<dbReference type="RefSeq" id="XP_005843271.1">
    <property type="nucleotide sequence ID" value="XM_005843209.1"/>
</dbReference>
<gene>
    <name evidence="3" type="ORF">CHLNCDRAFT_55285</name>
</gene>
<dbReference type="InterPro" id="IPR001932">
    <property type="entry name" value="PPM-type_phosphatase-like_dom"/>
</dbReference>
<dbReference type="SMART" id="SM00332">
    <property type="entry name" value="PP2Cc"/>
    <property type="match status" value="1"/>
</dbReference>
<dbReference type="PANTHER" id="PTHR47992">
    <property type="entry name" value="PROTEIN PHOSPHATASE"/>
    <property type="match status" value="1"/>
</dbReference>
<dbReference type="Proteomes" id="UP000008141">
    <property type="component" value="Unassembled WGS sequence"/>
</dbReference>
<organism evidence="4">
    <name type="scientific">Chlorella variabilis</name>
    <name type="common">Green alga</name>
    <dbReference type="NCBI Taxonomy" id="554065"/>
    <lineage>
        <taxon>Eukaryota</taxon>
        <taxon>Viridiplantae</taxon>
        <taxon>Chlorophyta</taxon>
        <taxon>core chlorophytes</taxon>
        <taxon>Trebouxiophyceae</taxon>
        <taxon>Chlorellales</taxon>
        <taxon>Chlorellaceae</taxon>
        <taxon>Chlorella clade</taxon>
        <taxon>Chlorella</taxon>
    </lineage>
</organism>
<feature type="region of interest" description="Disordered" evidence="1">
    <location>
        <begin position="1"/>
        <end position="240"/>
    </location>
</feature>
<dbReference type="GO" id="GO:0004722">
    <property type="term" value="F:protein serine/threonine phosphatase activity"/>
    <property type="evidence" value="ECO:0007669"/>
    <property type="project" value="InterPro"/>
</dbReference>
<sequence>MGLCASTHQPPSGRSDGSQQKGKPGARGGEVQGAGKVFHLDVDAGSKAAGLRRQQPGSPPISARLSQQQQQQQQQQGELGEQPSGSAQRRPSSGGSSSSGGGVGGASTRARRLSFTGPCGGTAAAPALPAAPSSSSLSSAGTPREETSGRGGLPALSAQPALPEAHPLPERRVRFDSPIKTHGRREEEEAGAGTAPLASPLVPVAPRVGAPPLPPPSALRQASREGTPSRPSAAPAPPLSPAKAAAAAFAAAEARLRRGLAAGGSPTKAAAAAAVPMSELIHSVASLSRAGREPSYRKQNQDTCFAFSQYCRPTQALLAALDGHGPHGHAVSEFLRQKLPLELAEQLGESGTVAGRAAAAAGAGGAAAGTPADAAAALSATFLRVDRELCGGSGVSVAYSGSTAVVCMLQGRRLTTAWVGDSRAVLARQEPRGCRAICLTRDHKPSTPDERARILMSGGRVEHLSDQRGQPVGPQRVWLADSWVPGLAMSRALGDAVAHTVGVSSEPETSVVELCPQDKWLLLATDGVWEFMEPQLAVDIVSGCKDAEEACRMVNGKPLVLKASMPQRPPAPVRV</sequence>
<evidence type="ECO:0000256" key="1">
    <source>
        <dbReference type="SAM" id="MobiDB-lite"/>
    </source>
</evidence>
<dbReference type="PROSITE" id="PS51746">
    <property type="entry name" value="PPM_2"/>
    <property type="match status" value="1"/>
</dbReference>
<dbReference type="GeneID" id="17350577"/>
<dbReference type="OrthoDB" id="10264738at2759"/>
<feature type="compositionally biased region" description="Low complexity" evidence="1">
    <location>
        <begin position="67"/>
        <end position="76"/>
    </location>
</feature>
<evidence type="ECO:0000259" key="2">
    <source>
        <dbReference type="PROSITE" id="PS51746"/>
    </source>
</evidence>
<accession>E1ZSK6</accession>
<dbReference type="Pfam" id="PF00481">
    <property type="entry name" value="PP2C"/>
    <property type="match status" value="1"/>
</dbReference>
<dbReference type="CDD" id="cd00143">
    <property type="entry name" value="PP2Cc"/>
    <property type="match status" value="1"/>
</dbReference>
<dbReference type="InterPro" id="IPR036457">
    <property type="entry name" value="PPM-type-like_dom_sf"/>
</dbReference>
<name>E1ZSK6_CHLVA</name>
<dbReference type="SUPFAM" id="SSF81606">
    <property type="entry name" value="PP2C-like"/>
    <property type="match status" value="1"/>
</dbReference>
<evidence type="ECO:0000313" key="4">
    <source>
        <dbReference type="Proteomes" id="UP000008141"/>
    </source>
</evidence>
<dbReference type="KEGG" id="cvr:CHLNCDRAFT_55285"/>
<feature type="compositionally biased region" description="Polar residues" evidence="1">
    <location>
        <begin position="1"/>
        <end position="21"/>
    </location>
</feature>
<dbReference type="eggNOG" id="KOG0698">
    <property type="taxonomic scope" value="Eukaryota"/>
</dbReference>
<feature type="compositionally biased region" description="Basic and acidic residues" evidence="1">
    <location>
        <begin position="167"/>
        <end position="187"/>
    </location>
</feature>
<feature type="compositionally biased region" description="Low complexity" evidence="1">
    <location>
        <begin position="123"/>
        <end position="140"/>
    </location>
</feature>
<feature type="compositionally biased region" description="Low complexity" evidence="1">
    <location>
        <begin position="84"/>
        <end position="96"/>
    </location>
</feature>
<dbReference type="Gene3D" id="3.60.40.10">
    <property type="entry name" value="PPM-type phosphatase domain"/>
    <property type="match status" value="1"/>
</dbReference>
<proteinExistence type="predicted"/>
<evidence type="ECO:0000313" key="3">
    <source>
        <dbReference type="EMBL" id="EFN51169.1"/>
    </source>
</evidence>
<keyword evidence="4" id="KW-1185">Reference proteome</keyword>
<feature type="compositionally biased region" description="Low complexity" evidence="1">
    <location>
        <begin position="191"/>
        <end position="208"/>
    </location>
</feature>
<reference evidence="3 4" key="1">
    <citation type="journal article" date="2010" name="Plant Cell">
        <title>The Chlorella variabilis NC64A genome reveals adaptation to photosymbiosis, coevolution with viruses, and cryptic sex.</title>
        <authorList>
            <person name="Blanc G."/>
            <person name="Duncan G."/>
            <person name="Agarkova I."/>
            <person name="Borodovsky M."/>
            <person name="Gurnon J."/>
            <person name="Kuo A."/>
            <person name="Lindquist E."/>
            <person name="Lucas S."/>
            <person name="Pangilinan J."/>
            <person name="Polle J."/>
            <person name="Salamov A."/>
            <person name="Terry A."/>
            <person name="Yamada T."/>
            <person name="Dunigan D.D."/>
            <person name="Grigoriev I.V."/>
            <person name="Claverie J.M."/>
            <person name="Van Etten J.L."/>
        </authorList>
    </citation>
    <scope>NUCLEOTIDE SEQUENCE [LARGE SCALE GENOMIC DNA]</scope>
    <source>
        <strain evidence="3 4">NC64A</strain>
    </source>
</reference>
<protein>
    <recommendedName>
        <fullName evidence="2">PPM-type phosphatase domain-containing protein</fullName>
    </recommendedName>
</protein>
<dbReference type="InParanoid" id="E1ZSK6"/>
<dbReference type="InterPro" id="IPR015655">
    <property type="entry name" value="PP2C"/>
</dbReference>